<proteinExistence type="predicted"/>
<dbReference type="EMBL" id="QRUN01000014">
    <property type="protein sequence ID" value="RGR67458.1"/>
    <property type="molecule type" value="Genomic_DNA"/>
</dbReference>
<evidence type="ECO:0000313" key="2">
    <source>
        <dbReference type="Proteomes" id="UP000285820"/>
    </source>
</evidence>
<dbReference type="Proteomes" id="UP000285820">
    <property type="component" value="Unassembled WGS sequence"/>
</dbReference>
<dbReference type="RefSeq" id="WP_118126337.1">
    <property type="nucleotide sequence ID" value="NZ_QRUN01000014.1"/>
</dbReference>
<comment type="caution">
    <text evidence="1">The sequence shown here is derived from an EMBL/GenBank/DDBJ whole genome shotgun (WGS) entry which is preliminary data.</text>
</comment>
<evidence type="ECO:0000313" key="1">
    <source>
        <dbReference type="EMBL" id="RGR67458.1"/>
    </source>
</evidence>
<reference evidence="1 2" key="1">
    <citation type="submission" date="2018-08" db="EMBL/GenBank/DDBJ databases">
        <title>A genome reference for cultivated species of the human gut microbiota.</title>
        <authorList>
            <person name="Zou Y."/>
            <person name="Xue W."/>
            <person name="Luo G."/>
        </authorList>
    </citation>
    <scope>NUCLEOTIDE SEQUENCE [LARGE SCALE GENOMIC DNA]</scope>
    <source>
        <strain evidence="1 2">AF24-4</strain>
    </source>
</reference>
<organism evidence="1 2">
    <name type="scientific">Roseburia inulinivorans</name>
    <dbReference type="NCBI Taxonomy" id="360807"/>
    <lineage>
        <taxon>Bacteria</taxon>
        <taxon>Bacillati</taxon>
        <taxon>Bacillota</taxon>
        <taxon>Clostridia</taxon>
        <taxon>Lachnospirales</taxon>
        <taxon>Lachnospiraceae</taxon>
        <taxon>Roseburia</taxon>
    </lineage>
</organism>
<sequence>MAKAVLVMDMPHDCPMCKFLDLDERCHAVDVENPWSTDPEKAKPDWCPLRELPKKMEVCGKYPQPDRIEPSYKAGWNACLDKILK</sequence>
<dbReference type="AlphaFoldDB" id="A0A3R5ZQW0"/>
<name>A0A3R5ZQW0_9FIRM</name>
<protein>
    <submittedName>
        <fullName evidence="1">Uncharacterized protein</fullName>
    </submittedName>
</protein>
<gene>
    <name evidence="1" type="ORF">DWY29_10430</name>
</gene>
<accession>A0A3R5ZQW0</accession>